<dbReference type="GO" id="GO:0004648">
    <property type="term" value="F:O-phospho-L-serine:2-oxoglutarate aminotransferase activity"/>
    <property type="evidence" value="ECO:0007669"/>
    <property type="project" value="UniProtKB-EC"/>
</dbReference>
<evidence type="ECO:0000256" key="3">
    <source>
        <dbReference type="ARBA" id="ARBA00005099"/>
    </source>
</evidence>
<evidence type="ECO:0000256" key="11">
    <source>
        <dbReference type="ARBA" id="ARBA00023096"/>
    </source>
</evidence>
<dbReference type="InterPro" id="IPR015422">
    <property type="entry name" value="PyrdxlP-dep_Trfase_small"/>
</dbReference>
<evidence type="ECO:0000256" key="9">
    <source>
        <dbReference type="ARBA" id="ARBA00022679"/>
    </source>
</evidence>
<gene>
    <name evidence="17" type="ORF">B1400_0929</name>
</gene>
<evidence type="ECO:0000256" key="6">
    <source>
        <dbReference type="ARBA" id="ARBA00022490"/>
    </source>
</evidence>
<evidence type="ECO:0000256" key="2">
    <source>
        <dbReference type="ARBA" id="ARBA00003483"/>
    </source>
</evidence>
<comment type="caution">
    <text evidence="17">The sequence shown here is derived from an EMBL/GenBank/DDBJ whole genome shotgun (WGS) entry which is preliminary data.</text>
</comment>
<evidence type="ECO:0000256" key="13">
    <source>
        <dbReference type="ARBA" id="ARBA00031421"/>
    </source>
</evidence>
<comment type="pathway">
    <text evidence="3">Amino-acid biosynthesis; L-serine biosynthesis; L-serine from 3-phospho-D-glycerate: step 2/3.</text>
</comment>
<feature type="domain" description="Aminotransferase class V" evidence="16">
    <location>
        <begin position="179"/>
        <end position="377"/>
    </location>
</feature>
<dbReference type="EC" id="2.6.1.52" evidence="5"/>
<reference evidence="17 18" key="1">
    <citation type="journal article" date="2017" name="ISME J.">
        <title>Unveiling bifidobacterial biogeography across the mammalian branch of the tree of life.</title>
        <authorList>
            <person name="Milani C."/>
            <person name="Mangifesta M."/>
            <person name="Mancabelli L."/>
            <person name="Lugli G.A."/>
            <person name="James K."/>
            <person name="Duranti S."/>
            <person name="Turroni F."/>
            <person name="Ferrario C."/>
            <person name="Ossiprandi M.C."/>
            <person name="van Sinderen D."/>
            <person name="Ventura M."/>
        </authorList>
    </citation>
    <scope>NUCLEOTIDE SEQUENCE [LARGE SCALE GENOMIC DNA]</scope>
    <source>
        <strain evidence="17 18">70</strain>
    </source>
</reference>
<dbReference type="AlphaFoldDB" id="A0A2A2EK44"/>
<evidence type="ECO:0000256" key="5">
    <source>
        <dbReference type="ARBA" id="ARBA00013030"/>
    </source>
</evidence>
<keyword evidence="12" id="KW-0718">Serine biosynthesis</keyword>
<keyword evidence="10" id="KW-0663">Pyridoxal phosphate</keyword>
<dbReference type="GO" id="GO:0004760">
    <property type="term" value="F:L-serine-pyruvate transaminase activity"/>
    <property type="evidence" value="ECO:0007669"/>
    <property type="project" value="TreeGrafter"/>
</dbReference>
<protein>
    <recommendedName>
        <fullName evidence="5">phosphoserine transaminase</fullName>
        <ecNumber evidence="5">2.6.1.52</ecNumber>
    </recommendedName>
    <alternativeName>
        <fullName evidence="13">Phosphohydroxythreonine aminotransferase</fullName>
    </alternativeName>
</protein>
<comment type="similarity">
    <text evidence="4">Belongs to the class-V pyridoxal-phosphate-dependent aminotransferase family. SerC subfamily.</text>
</comment>
<proteinExistence type="inferred from homology"/>
<comment type="function">
    <text evidence="2">Catalyzes the reversible conversion of 3-phosphohydroxypyruvate to phosphoserine and of 3-hydroxy-2-oxo-4-phosphonooxybutanoate to phosphohydroxythreonine.</text>
</comment>
<dbReference type="Gene3D" id="3.90.1150.10">
    <property type="entry name" value="Aspartate Aminotransferase, domain 1"/>
    <property type="match status" value="1"/>
</dbReference>
<dbReference type="EMBL" id="MVOG01000013">
    <property type="protein sequence ID" value="PAU69367.1"/>
    <property type="molecule type" value="Genomic_DNA"/>
</dbReference>
<name>A0A2A2EK44_9BIFI</name>
<dbReference type="UniPathway" id="UPA00135">
    <property type="reaction ID" value="UER00197"/>
</dbReference>
<evidence type="ECO:0000313" key="17">
    <source>
        <dbReference type="EMBL" id="PAU69367.1"/>
    </source>
</evidence>
<organism evidence="17 18">
    <name type="scientific">Bifidobacterium italicum</name>
    <dbReference type="NCBI Taxonomy" id="1960968"/>
    <lineage>
        <taxon>Bacteria</taxon>
        <taxon>Bacillati</taxon>
        <taxon>Actinomycetota</taxon>
        <taxon>Actinomycetes</taxon>
        <taxon>Bifidobacteriales</taxon>
        <taxon>Bifidobacteriaceae</taxon>
        <taxon>Bifidobacterium</taxon>
    </lineage>
</organism>
<dbReference type="SUPFAM" id="SSF53383">
    <property type="entry name" value="PLP-dependent transferases"/>
    <property type="match status" value="1"/>
</dbReference>
<evidence type="ECO:0000256" key="8">
    <source>
        <dbReference type="ARBA" id="ARBA00022605"/>
    </source>
</evidence>
<dbReference type="Proteomes" id="UP000217986">
    <property type="component" value="Unassembled WGS sequence"/>
</dbReference>
<keyword evidence="18" id="KW-1185">Reference proteome</keyword>
<comment type="catalytic activity">
    <reaction evidence="15">
        <text>O-phospho-L-serine + 2-oxoglutarate = 3-phosphooxypyruvate + L-glutamate</text>
        <dbReference type="Rhea" id="RHEA:14329"/>
        <dbReference type="ChEBI" id="CHEBI:16810"/>
        <dbReference type="ChEBI" id="CHEBI:18110"/>
        <dbReference type="ChEBI" id="CHEBI:29985"/>
        <dbReference type="ChEBI" id="CHEBI:57524"/>
        <dbReference type="EC" id="2.6.1.52"/>
    </reaction>
</comment>
<dbReference type="InterPro" id="IPR006272">
    <property type="entry name" value="Pser_aminoTfrase_mycobac"/>
</dbReference>
<keyword evidence="8" id="KW-0028">Amino-acid biosynthesis</keyword>
<dbReference type="Pfam" id="PF00266">
    <property type="entry name" value="Aminotran_5"/>
    <property type="match status" value="1"/>
</dbReference>
<dbReference type="GO" id="GO:0008615">
    <property type="term" value="P:pyridoxine biosynthetic process"/>
    <property type="evidence" value="ECO:0007669"/>
    <property type="project" value="UniProtKB-KW"/>
</dbReference>
<dbReference type="NCBIfam" id="TIGR01366">
    <property type="entry name" value="serC_3"/>
    <property type="match status" value="1"/>
</dbReference>
<accession>A0A2A2EK44</accession>
<dbReference type="InterPro" id="IPR000192">
    <property type="entry name" value="Aminotrans_V_dom"/>
</dbReference>
<dbReference type="PANTHER" id="PTHR21152">
    <property type="entry name" value="AMINOTRANSFERASE CLASS V"/>
    <property type="match status" value="1"/>
</dbReference>
<comment type="catalytic activity">
    <reaction evidence="14">
        <text>4-(phosphooxy)-L-threonine + 2-oxoglutarate = (R)-3-hydroxy-2-oxo-4-phosphooxybutanoate + L-glutamate</text>
        <dbReference type="Rhea" id="RHEA:16573"/>
        <dbReference type="ChEBI" id="CHEBI:16810"/>
        <dbReference type="ChEBI" id="CHEBI:29985"/>
        <dbReference type="ChEBI" id="CHEBI:58452"/>
        <dbReference type="ChEBI" id="CHEBI:58538"/>
        <dbReference type="EC" id="2.6.1.52"/>
    </reaction>
</comment>
<keyword evidence="6" id="KW-0963">Cytoplasm</keyword>
<evidence type="ECO:0000256" key="7">
    <source>
        <dbReference type="ARBA" id="ARBA00022576"/>
    </source>
</evidence>
<evidence type="ECO:0000256" key="14">
    <source>
        <dbReference type="ARBA" id="ARBA00047630"/>
    </source>
</evidence>
<dbReference type="Gene3D" id="3.40.640.10">
    <property type="entry name" value="Type I PLP-dependent aspartate aminotransferase-like (Major domain)"/>
    <property type="match status" value="1"/>
</dbReference>
<evidence type="ECO:0000259" key="16">
    <source>
        <dbReference type="Pfam" id="PF00266"/>
    </source>
</evidence>
<sequence>MCVPSGSSCAGAVNPHRPIRAPRTPHFSFAVATLEGMDTITIPQSMLPEDARFGSGPSKIRPEQIEALDRAALTVLGTSHRQAPVKDIVGSIREGLASFFSIPDGYEVVLGNGGASAFWDIICASLITRQAACGVYGSFSGKMAASASSAPFLEPPILFESEPGTYCVPERTEYVDTYCWAQNETSTGVQAPVYRIDGSREQGALICIDATSGAGAIPVDITQTDAYYFSPQKAFGSEGGLWVALLSPAAIERAEGVRRSASLEGARRWIPPFLSLTSAIDNSRKNQTLNTPALATLVLLNEQVRWLNENGGLAWASARCRRSSDIVYHWAEHSSYARPFVTDPAARSQAVVTVDLDESVPAANVIAALRDNGIVDVAGYRKLGRNQLRVGVFPSVEPSDVEALVHCIDYVVERL</sequence>
<evidence type="ECO:0000256" key="1">
    <source>
        <dbReference type="ARBA" id="ARBA00001933"/>
    </source>
</evidence>
<evidence type="ECO:0000313" key="18">
    <source>
        <dbReference type="Proteomes" id="UP000217986"/>
    </source>
</evidence>
<dbReference type="PIRSF" id="PIRSF000525">
    <property type="entry name" value="SerC"/>
    <property type="match status" value="1"/>
</dbReference>
<dbReference type="GO" id="GO:0006564">
    <property type="term" value="P:L-serine biosynthetic process"/>
    <property type="evidence" value="ECO:0007669"/>
    <property type="project" value="UniProtKB-KW"/>
</dbReference>
<dbReference type="InterPro" id="IPR015421">
    <property type="entry name" value="PyrdxlP-dep_Trfase_major"/>
</dbReference>
<keyword evidence="9 17" id="KW-0808">Transferase</keyword>
<dbReference type="InterPro" id="IPR022278">
    <property type="entry name" value="Pser_aminoTfrase"/>
</dbReference>
<evidence type="ECO:0000256" key="12">
    <source>
        <dbReference type="ARBA" id="ARBA00023299"/>
    </source>
</evidence>
<dbReference type="GO" id="GO:0019265">
    <property type="term" value="P:glycine biosynthetic process, by transamination of glyoxylate"/>
    <property type="evidence" value="ECO:0007669"/>
    <property type="project" value="TreeGrafter"/>
</dbReference>
<dbReference type="GO" id="GO:0008453">
    <property type="term" value="F:alanine-glyoxylate transaminase activity"/>
    <property type="evidence" value="ECO:0007669"/>
    <property type="project" value="TreeGrafter"/>
</dbReference>
<dbReference type="InterPro" id="IPR015424">
    <property type="entry name" value="PyrdxlP-dep_Trfase"/>
</dbReference>
<evidence type="ECO:0000256" key="10">
    <source>
        <dbReference type="ARBA" id="ARBA00022898"/>
    </source>
</evidence>
<comment type="cofactor">
    <cofactor evidence="1">
        <name>pyridoxal 5'-phosphate</name>
        <dbReference type="ChEBI" id="CHEBI:597326"/>
    </cofactor>
</comment>
<dbReference type="PANTHER" id="PTHR21152:SF40">
    <property type="entry name" value="ALANINE--GLYOXYLATE AMINOTRANSFERASE"/>
    <property type="match status" value="1"/>
</dbReference>
<evidence type="ECO:0000256" key="15">
    <source>
        <dbReference type="ARBA" id="ARBA00049007"/>
    </source>
</evidence>
<keyword evidence="11" id="KW-0664">Pyridoxine biosynthesis</keyword>
<evidence type="ECO:0000256" key="4">
    <source>
        <dbReference type="ARBA" id="ARBA00006904"/>
    </source>
</evidence>
<keyword evidence="7 17" id="KW-0032">Aminotransferase</keyword>